<dbReference type="PANTHER" id="PTHR12829">
    <property type="entry name" value="N6-ADENOSINE-METHYLTRANSFERASE"/>
    <property type="match status" value="1"/>
</dbReference>
<reference evidence="3" key="1">
    <citation type="submission" date="2021-06" db="EMBL/GenBank/DDBJ databases">
        <authorList>
            <person name="Hodson N. C."/>
            <person name="Mongue J. A."/>
            <person name="Jaron S. K."/>
        </authorList>
    </citation>
    <scope>NUCLEOTIDE SEQUENCE</scope>
</reference>
<dbReference type="InterPro" id="IPR007757">
    <property type="entry name" value="MT-A70-like"/>
</dbReference>
<evidence type="ECO:0000313" key="3">
    <source>
        <dbReference type="EMBL" id="CAG7816295.1"/>
    </source>
</evidence>
<keyword evidence="4" id="KW-1185">Reference proteome</keyword>
<comment type="caution">
    <text evidence="3">The sequence shown here is derived from an EMBL/GenBank/DDBJ whole genome shotgun (WGS) entry which is preliminary data.</text>
</comment>
<dbReference type="OrthoDB" id="61116at2759"/>
<dbReference type="PANTHER" id="PTHR12829:SF4">
    <property type="entry name" value="N(6)-ADENINE-SPECIFIC METHYLTRANSFERASE METTL4"/>
    <property type="match status" value="1"/>
</dbReference>
<dbReference type="GO" id="GO:0008168">
    <property type="term" value="F:methyltransferase activity"/>
    <property type="evidence" value="ECO:0007669"/>
    <property type="project" value="InterPro"/>
</dbReference>
<dbReference type="PROSITE" id="PS51143">
    <property type="entry name" value="MT_A70"/>
    <property type="match status" value="1"/>
</dbReference>
<evidence type="ECO:0008006" key="5">
    <source>
        <dbReference type="Google" id="ProtNLM"/>
    </source>
</evidence>
<feature type="region of interest" description="Disordered" evidence="2">
    <location>
        <begin position="69"/>
        <end position="103"/>
    </location>
</feature>
<dbReference type="AlphaFoldDB" id="A0A8J2PI55"/>
<dbReference type="EMBL" id="CAJVCH010366397">
    <property type="protein sequence ID" value="CAG7816295.1"/>
    <property type="molecule type" value="Genomic_DNA"/>
</dbReference>
<dbReference type="GO" id="GO:0005634">
    <property type="term" value="C:nucleus"/>
    <property type="evidence" value="ECO:0007669"/>
    <property type="project" value="TreeGrafter"/>
</dbReference>
<dbReference type="InterPro" id="IPR002052">
    <property type="entry name" value="DNA_methylase_N6_adenine_CS"/>
</dbReference>
<feature type="non-terminal residue" evidence="3">
    <location>
        <position position="284"/>
    </location>
</feature>
<protein>
    <recommendedName>
        <fullName evidence="5">Methyltransferase-like protein 4</fullName>
    </recommendedName>
</protein>
<proteinExistence type="inferred from homology"/>
<evidence type="ECO:0000313" key="4">
    <source>
        <dbReference type="Proteomes" id="UP000708208"/>
    </source>
</evidence>
<dbReference type="Proteomes" id="UP000708208">
    <property type="component" value="Unassembled WGS sequence"/>
</dbReference>
<dbReference type="Pfam" id="PF05063">
    <property type="entry name" value="MT-A70"/>
    <property type="match status" value="1"/>
</dbReference>
<accession>A0A8J2PI55</accession>
<name>A0A8J2PI55_9HEXA</name>
<comment type="similarity">
    <text evidence="1">Belongs to the MT-A70-like family.</text>
</comment>
<gene>
    <name evidence="3" type="ORF">AFUS01_LOCUS26921</name>
</gene>
<evidence type="ECO:0000256" key="1">
    <source>
        <dbReference type="PROSITE-ProRule" id="PRU00489"/>
    </source>
</evidence>
<organism evidence="3 4">
    <name type="scientific">Allacma fusca</name>
    <dbReference type="NCBI Taxonomy" id="39272"/>
    <lineage>
        <taxon>Eukaryota</taxon>
        <taxon>Metazoa</taxon>
        <taxon>Ecdysozoa</taxon>
        <taxon>Arthropoda</taxon>
        <taxon>Hexapoda</taxon>
        <taxon>Collembola</taxon>
        <taxon>Symphypleona</taxon>
        <taxon>Sminthuridae</taxon>
        <taxon>Allacma</taxon>
    </lineage>
</organism>
<sequence length="284" mass="32568">ELHVAKSGIFVLKCVLQLSCVLINSSQESIRPHFIQIHEHKYGKAGIDKKVISLKLNPKIFDIKSPFKSKKSDAGIRPQSNEEEEEERVSTSNDREGKAPVKSPCGETALKISTKYKILMRKGKDSGIFINLSASNKEDNNIIARKAAIEFYDCIKDFITFPEFTKINDEEMATKTILFDGAGNFHNFILPKDCVVHCDKIRHLQNVVEDNKYSLIVMDPPWRNKYIRRRKRKQSEAGYQMMEDCDINKLPIKDITNDSAIVAVWCTNSQTHQTKVTQDFFPIW</sequence>
<dbReference type="GO" id="GO:0032259">
    <property type="term" value="P:methylation"/>
    <property type="evidence" value="ECO:0007669"/>
    <property type="project" value="InterPro"/>
</dbReference>
<evidence type="ECO:0000256" key="2">
    <source>
        <dbReference type="SAM" id="MobiDB-lite"/>
    </source>
</evidence>
<dbReference type="GO" id="GO:0003676">
    <property type="term" value="F:nucleic acid binding"/>
    <property type="evidence" value="ECO:0007669"/>
    <property type="project" value="InterPro"/>
</dbReference>
<dbReference type="PROSITE" id="PS00092">
    <property type="entry name" value="N6_MTASE"/>
    <property type="match status" value="1"/>
</dbReference>
<feature type="non-terminal residue" evidence="3">
    <location>
        <position position="1"/>
    </location>
</feature>